<dbReference type="InterPro" id="IPR025111">
    <property type="entry name" value="DUF4032"/>
</dbReference>
<dbReference type="GeneID" id="63459143"/>
<name>A0A239VED7_9MICO</name>
<dbReference type="OrthoDB" id="1550523at2"/>
<dbReference type="SUPFAM" id="SSF56112">
    <property type="entry name" value="Protein kinase-like (PK-like)"/>
    <property type="match status" value="1"/>
</dbReference>
<dbReference type="Pfam" id="PF06293">
    <property type="entry name" value="Kdo"/>
    <property type="match status" value="1"/>
</dbReference>
<dbReference type="KEGG" id="dco:SAMEA4475696_0894"/>
<reference evidence="2 3" key="1">
    <citation type="submission" date="2017-06" db="EMBL/GenBank/DDBJ databases">
        <authorList>
            <consortium name="Pathogen Informatics"/>
        </authorList>
    </citation>
    <scope>NUCLEOTIDE SEQUENCE [LARGE SCALE GENOMIC DNA]</scope>
    <source>
        <strain evidence="2 3">NCTC13039</strain>
    </source>
</reference>
<feature type="domain" description="DUF4032" evidence="1">
    <location>
        <begin position="228"/>
        <end position="389"/>
    </location>
</feature>
<organism evidence="2 3">
    <name type="scientific">Dermatophilus congolensis</name>
    <dbReference type="NCBI Taxonomy" id="1863"/>
    <lineage>
        <taxon>Bacteria</taxon>
        <taxon>Bacillati</taxon>
        <taxon>Actinomycetota</taxon>
        <taxon>Actinomycetes</taxon>
        <taxon>Micrococcales</taxon>
        <taxon>Dermatophilaceae</taxon>
        <taxon>Dermatophilus</taxon>
    </lineage>
</organism>
<protein>
    <recommendedName>
        <fullName evidence="1">DUF4032 domain-containing protein</fullName>
    </recommendedName>
</protein>
<evidence type="ECO:0000259" key="1">
    <source>
        <dbReference type="Pfam" id="PF13224"/>
    </source>
</evidence>
<dbReference type="RefSeq" id="WP_051277495.1">
    <property type="nucleotide sequence ID" value="NZ_LT906453.1"/>
</dbReference>
<gene>
    <name evidence="2" type="ORF">SAMEA4475696_00894</name>
</gene>
<proteinExistence type="predicted"/>
<dbReference type="Proteomes" id="UP000242637">
    <property type="component" value="Chromosome 1"/>
</dbReference>
<dbReference type="Pfam" id="PF13224">
    <property type="entry name" value="DUF4032"/>
    <property type="match status" value="1"/>
</dbReference>
<sequence>MALSITTTEPTPELLDLPWDTALEDWPISRFAALPRGISRHVVRFVNVGPRIIALKEIKAVLARGEYAMLRNLQRLDQPCVTPLGVVDGRTTATGQPLDAVLITEHLQFSLPYRALFSRKLQPDTAERLIGALTVLLVRLHLAGFWWGDVSLSNTLFRRDADDFSAYLVDAETGQLFPQLTEGQRRHDLDIAHVNIAGELMDLIAGGLLSPELDPIATSEQVVSRYHSLWNELTASEALTTGETWRMEERIRRLNLLGYNVDELSVTREGNGETIQITPKVVDAGYSHRRLMRLTGLDVQENQARRLLSDMDTYRASLSPNILESVAAHEWLVNVYEPVTANIPSNMAAKLEPAQVFHEVLEHRWYLSERAGYDVSVQWAFADYLSQVLPTKPDEKAIVGVNTTAIPIIVTNNAADGATGTHTE</sequence>
<evidence type="ECO:0000313" key="3">
    <source>
        <dbReference type="Proteomes" id="UP000242637"/>
    </source>
</evidence>
<dbReference type="EMBL" id="LT906453">
    <property type="protein sequence ID" value="SNV20023.1"/>
    <property type="molecule type" value="Genomic_DNA"/>
</dbReference>
<dbReference type="STRING" id="1121387.GCA_000429885_01193"/>
<dbReference type="InterPro" id="IPR011009">
    <property type="entry name" value="Kinase-like_dom_sf"/>
</dbReference>
<dbReference type="AlphaFoldDB" id="A0A239VED7"/>
<keyword evidence="3" id="KW-1185">Reference proteome</keyword>
<accession>A0A239VED7</accession>
<evidence type="ECO:0000313" key="2">
    <source>
        <dbReference type="EMBL" id="SNV20023.1"/>
    </source>
</evidence>